<gene>
    <name evidence="1" type="ORF">RHMOL_Rhmol09G0077800</name>
</gene>
<proteinExistence type="predicted"/>
<evidence type="ECO:0000313" key="1">
    <source>
        <dbReference type="EMBL" id="KAI8538121.1"/>
    </source>
</evidence>
<organism evidence="1 2">
    <name type="scientific">Rhododendron molle</name>
    <name type="common">Chinese azalea</name>
    <name type="synonym">Azalea mollis</name>
    <dbReference type="NCBI Taxonomy" id="49168"/>
    <lineage>
        <taxon>Eukaryota</taxon>
        <taxon>Viridiplantae</taxon>
        <taxon>Streptophyta</taxon>
        <taxon>Embryophyta</taxon>
        <taxon>Tracheophyta</taxon>
        <taxon>Spermatophyta</taxon>
        <taxon>Magnoliopsida</taxon>
        <taxon>eudicotyledons</taxon>
        <taxon>Gunneridae</taxon>
        <taxon>Pentapetalae</taxon>
        <taxon>asterids</taxon>
        <taxon>Ericales</taxon>
        <taxon>Ericaceae</taxon>
        <taxon>Ericoideae</taxon>
        <taxon>Rhodoreae</taxon>
        <taxon>Rhododendron</taxon>
    </lineage>
</organism>
<evidence type="ECO:0000313" key="2">
    <source>
        <dbReference type="Proteomes" id="UP001062846"/>
    </source>
</evidence>
<sequence length="216" mass="23005">MLGHSRYEAYAQGGHGWEHLTRHLPPCGPATCHHVDFIHMDTADIIHTVTVGDSTSPEDITDTAAAAAEVVSREDITVTAGNFVFIHMVAWTKVGGTTIAVADITYFAAAAVVVMATMVVALVIMVDIMLIEGGLMITAEVASAAMAGSIIGMVVMDSGIGATILIRSSIATPTLKSMRPLEPSLKSVRLMEPTLKLVRLLERFHQMPLNSNPSRA</sequence>
<keyword evidence="2" id="KW-1185">Reference proteome</keyword>
<dbReference type="EMBL" id="CM046396">
    <property type="protein sequence ID" value="KAI8538121.1"/>
    <property type="molecule type" value="Genomic_DNA"/>
</dbReference>
<reference evidence="1" key="1">
    <citation type="submission" date="2022-02" db="EMBL/GenBank/DDBJ databases">
        <title>Plant Genome Project.</title>
        <authorList>
            <person name="Zhang R.-G."/>
        </authorList>
    </citation>
    <scope>NUCLEOTIDE SEQUENCE</scope>
    <source>
        <strain evidence="1">AT1</strain>
    </source>
</reference>
<dbReference type="Proteomes" id="UP001062846">
    <property type="component" value="Chromosome 9"/>
</dbReference>
<comment type="caution">
    <text evidence="1">The sequence shown here is derived from an EMBL/GenBank/DDBJ whole genome shotgun (WGS) entry which is preliminary data.</text>
</comment>
<name>A0ACC0MAR5_RHOML</name>
<accession>A0ACC0MAR5</accession>
<protein>
    <submittedName>
        <fullName evidence="1">Uncharacterized protein</fullName>
    </submittedName>
</protein>